<sequence length="716" mass="80735">MPCYRIIRQFWRISKTFRPAQWQRHYVTIPKHIKRRKAREALAIEAAQHKVLLDAKFASQLEDACAANDILGVIRLFSEKPRCEALNEFSNVAKCLTSSYRRLRKFDPKERTSIQPDTLSKFAKQLVQLVEKRKMPPDRFAHARLLNFFEESGDYDTGIKFWHWLEKQDDAFVGENVYGAAIELLSTSGASLEKAEALFERALQRFPGAFHAYHLSPNAILADRNARVKLKGISMSLLHAILKARLLRGDSMKAYMALDTALRLFPTITPASFFESVILERPLPEAYPVFALACRAGISLPPSTLKMIITLLRDRLDWGTMSQKLLVLRHMLMLAKISARSTAKFSSNHLNEVIISLTQILRQDNITPLPAEKKQQIASAVQGVIKKTLSYFATSCGVKPGLSAFNAIISNVGGYGQSPELIPAALSDLKSLDLEPSHVTRRSLLTAAGELRDTEMVKRYWHDLKKAQGRRLEPGDIAAMILAAGLSGSVKFATRECGFLEGDRKEFYLEKLKEVAELERYNKNVTVELDNGSLSFEDFIREIRSLEHELESEEIDFTQNSIMFLYRPPEGVFLPDEQLRELYDQVTTEISVSKEYSADESEIDESSSIETPQPETIGPSADFKNSEEFSATGIPLGKLRYENWKIINYLLAMAEANDAAFETAVQDAMAKGKMPPSRDSVVQQKDLQPAEEALEQLSSPEIGRSREILRLRGLPV</sequence>
<organism evidence="2 3">
    <name type="scientific">Piedraia hortae CBS 480.64</name>
    <dbReference type="NCBI Taxonomy" id="1314780"/>
    <lineage>
        <taxon>Eukaryota</taxon>
        <taxon>Fungi</taxon>
        <taxon>Dikarya</taxon>
        <taxon>Ascomycota</taxon>
        <taxon>Pezizomycotina</taxon>
        <taxon>Dothideomycetes</taxon>
        <taxon>Dothideomycetidae</taxon>
        <taxon>Capnodiales</taxon>
        <taxon>Piedraiaceae</taxon>
        <taxon>Piedraia</taxon>
    </lineage>
</organism>
<accession>A0A6A7BT93</accession>
<dbReference type="EMBL" id="MU006022">
    <property type="protein sequence ID" value="KAF2857935.1"/>
    <property type="molecule type" value="Genomic_DNA"/>
</dbReference>
<feature type="region of interest" description="Disordered" evidence="1">
    <location>
        <begin position="594"/>
        <end position="624"/>
    </location>
</feature>
<dbReference type="Proteomes" id="UP000799421">
    <property type="component" value="Unassembled WGS sequence"/>
</dbReference>
<evidence type="ECO:0000256" key="1">
    <source>
        <dbReference type="SAM" id="MobiDB-lite"/>
    </source>
</evidence>
<protein>
    <submittedName>
        <fullName evidence="2">Uncharacterized protein</fullName>
    </submittedName>
</protein>
<proteinExistence type="predicted"/>
<reference evidence="2" key="1">
    <citation type="journal article" date="2020" name="Stud. Mycol.">
        <title>101 Dothideomycetes genomes: a test case for predicting lifestyles and emergence of pathogens.</title>
        <authorList>
            <person name="Haridas S."/>
            <person name="Albert R."/>
            <person name="Binder M."/>
            <person name="Bloem J."/>
            <person name="Labutti K."/>
            <person name="Salamov A."/>
            <person name="Andreopoulos B."/>
            <person name="Baker S."/>
            <person name="Barry K."/>
            <person name="Bills G."/>
            <person name="Bluhm B."/>
            <person name="Cannon C."/>
            <person name="Castanera R."/>
            <person name="Culley D."/>
            <person name="Daum C."/>
            <person name="Ezra D."/>
            <person name="Gonzalez J."/>
            <person name="Henrissat B."/>
            <person name="Kuo A."/>
            <person name="Liang C."/>
            <person name="Lipzen A."/>
            <person name="Lutzoni F."/>
            <person name="Magnuson J."/>
            <person name="Mondo S."/>
            <person name="Nolan M."/>
            <person name="Ohm R."/>
            <person name="Pangilinan J."/>
            <person name="Park H.-J."/>
            <person name="Ramirez L."/>
            <person name="Alfaro M."/>
            <person name="Sun H."/>
            <person name="Tritt A."/>
            <person name="Yoshinaga Y."/>
            <person name="Zwiers L.-H."/>
            <person name="Turgeon B."/>
            <person name="Goodwin S."/>
            <person name="Spatafora J."/>
            <person name="Crous P."/>
            <person name="Grigoriev I."/>
        </authorList>
    </citation>
    <scope>NUCLEOTIDE SEQUENCE</scope>
    <source>
        <strain evidence="2">CBS 480.64</strain>
    </source>
</reference>
<dbReference type="AlphaFoldDB" id="A0A6A7BT93"/>
<keyword evidence="3" id="KW-1185">Reference proteome</keyword>
<feature type="region of interest" description="Disordered" evidence="1">
    <location>
        <begin position="671"/>
        <end position="699"/>
    </location>
</feature>
<evidence type="ECO:0000313" key="2">
    <source>
        <dbReference type="EMBL" id="KAF2857935.1"/>
    </source>
</evidence>
<dbReference type="OrthoDB" id="185373at2759"/>
<name>A0A6A7BT93_9PEZI</name>
<feature type="compositionally biased region" description="Acidic residues" evidence="1">
    <location>
        <begin position="598"/>
        <end position="607"/>
    </location>
</feature>
<evidence type="ECO:0000313" key="3">
    <source>
        <dbReference type="Proteomes" id="UP000799421"/>
    </source>
</evidence>
<gene>
    <name evidence="2" type="ORF">K470DRAFT_260289</name>
</gene>